<comment type="caution">
    <text evidence="1">The sequence shown here is derived from an EMBL/GenBank/DDBJ whole genome shotgun (WGS) entry which is preliminary data.</text>
</comment>
<protein>
    <submittedName>
        <fullName evidence="1">Uncharacterized protein</fullName>
    </submittedName>
</protein>
<name>A0A934MTF5_9BACL</name>
<sequence>MRTAILVGNTLVINRNPTYSNEQSLLAPNVPIILTHLPLLDGTLRNFNGGYPIWRRR</sequence>
<gene>
    <name evidence="1" type="ORF">JFN88_23465</name>
</gene>
<evidence type="ECO:0000313" key="2">
    <source>
        <dbReference type="Proteomes" id="UP000640274"/>
    </source>
</evidence>
<dbReference type="EMBL" id="JAELUP010000117">
    <property type="protein sequence ID" value="MBJ6364179.1"/>
    <property type="molecule type" value="Genomic_DNA"/>
</dbReference>
<dbReference type="AlphaFoldDB" id="A0A934MTF5"/>
<dbReference type="Proteomes" id="UP000640274">
    <property type="component" value="Unassembled WGS sequence"/>
</dbReference>
<accession>A0A934MTF5</accession>
<reference evidence="1" key="1">
    <citation type="submission" date="2020-12" db="EMBL/GenBank/DDBJ databases">
        <authorList>
            <person name="Huq M.A."/>
        </authorList>
    </citation>
    <scope>NUCLEOTIDE SEQUENCE</scope>
    <source>
        <strain evidence="1">MAHUQ-46</strain>
    </source>
</reference>
<evidence type="ECO:0000313" key="1">
    <source>
        <dbReference type="EMBL" id="MBJ6364179.1"/>
    </source>
</evidence>
<keyword evidence="2" id="KW-1185">Reference proteome</keyword>
<organism evidence="1 2">
    <name type="scientific">Paenibacillus roseus</name>
    <dbReference type="NCBI Taxonomy" id="2798579"/>
    <lineage>
        <taxon>Bacteria</taxon>
        <taxon>Bacillati</taxon>
        <taxon>Bacillota</taxon>
        <taxon>Bacilli</taxon>
        <taxon>Bacillales</taxon>
        <taxon>Paenibacillaceae</taxon>
        <taxon>Paenibacillus</taxon>
    </lineage>
</organism>
<proteinExistence type="predicted"/>
<dbReference type="RefSeq" id="WP_199021780.1">
    <property type="nucleotide sequence ID" value="NZ_JAELUP010000117.1"/>
</dbReference>